<dbReference type="AlphaFoldDB" id="A0A3P8VAF0"/>
<reference evidence="4" key="2">
    <citation type="submission" date="2025-08" db="UniProtKB">
        <authorList>
            <consortium name="Ensembl"/>
        </authorList>
    </citation>
    <scope>IDENTIFICATION</scope>
</reference>
<keyword evidence="1" id="KW-1015">Disulfide bond</keyword>
<sequence length="103" mass="11629">MLLFFQGDPGEPGLPGDKGEKGEKVETVNIDCIYSSGYSPLSSSDRCLEPMTEGSCSDYVLLWYFHPRSRECRPFVYSGCGGNRNRFSTRQECQIWCGKERKG</sequence>
<dbReference type="InterPro" id="IPR002223">
    <property type="entry name" value="Kunitz_BPTI"/>
</dbReference>
<protein>
    <recommendedName>
        <fullName evidence="3">BPTI/Kunitz inhibitor domain-containing protein</fullName>
    </recommendedName>
</protein>
<dbReference type="InParanoid" id="A0A3P8VAF0"/>
<proteinExistence type="predicted"/>
<dbReference type="PANTHER" id="PTHR10083:SF375">
    <property type="entry name" value="BPTI_KUNITZ INHIBITOR DOMAIN-CONTAINING PROTEIN"/>
    <property type="match status" value="1"/>
</dbReference>
<dbReference type="Ensembl" id="ENSCSET00000012449.1">
    <property type="protein sequence ID" value="ENSCSEP00000012303.1"/>
    <property type="gene ID" value="ENSCSEG00000007945.1"/>
</dbReference>
<dbReference type="OMA" id="AGPCENY"/>
<organism evidence="4 5">
    <name type="scientific">Cynoglossus semilaevis</name>
    <name type="common">Tongue sole</name>
    <dbReference type="NCBI Taxonomy" id="244447"/>
    <lineage>
        <taxon>Eukaryota</taxon>
        <taxon>Metazoa</taxon>
        <taxon>Chordata</taxon>
        <taxon>Craniata</taxon>
        <taxon>Vertebrata</taxon>
        <taxon>Euteleostomi</taxon>
        <taxon>Actinopterygii</taxon>
        <taxon>Neopterygii</taxon>
        <taxon>Teleostei</taxon>
        <taxon>Neoteleostei</taxon>
        <taxon>Acanthomorphata</taxon>
        <taxon>Carangaria</taxon>
        <taxon>Pleuronectiformes</taxon>
        <taxon>Pleuronectoidei</taxon>
        <taxon>Cynoglossidae</taxon>
        <taxon>Cynoglossinae</taxon>
        <taxon>Cynoglossus</taxon>
    </lineage>
</organism>
<dbReference type="Proteomes" id="UP000265120">
    <property type="component" value="Chromosome 8"/>
</dbReference>
<dbReference type="InterPro" id="IPR020901">
    <property type="entry name" value="Prtase_inh_Kunz-CS"/>
</dbReference>
<dbReference type="PROSITE" id="PS50279">
    <property type="entry name" value="BPTI_KUNITZ_2"/>
    <property type="match status" value="1"/>
</dbReference>
<dbReference type="PROSITE" id="PS00280">
    <property type="entry name" value="BPTI_KUNITZ_1"/>
    <property type="match status" value="1"/>
</dbReference>
<dbReference type="FunFam" id="4.10.410.10:FF:000020">
    <property type="entry name" value="Collagen, type VI, alpha 3"/>
    <property type="match status" value="1"/>
</dbReference>
<name>A0A3P8VAF0_CYNSE</name>
<feature type="domain" description="BPTI/Kunitz inhibitor" evidence="3">
    <location>
        <begin position="47"/>
        <end position="97"/>
    </location>
</feature>
<dbReference type="PRINTS" id="PR00759">
    <property type="entry name" value="BASICPTASE"/>
</dbReference>
<dbReference type="GO" id="GO:0005615">
    <property type="term" value="C:extracellular space"/>
    <property type="evidence" value="ECO:0007669"/>
    <property type="project" value="TreeGrafter"/>
</dbReference>
<evidence type="ECO:0000256" key="1">
    <source>
        <dbReference type="ARBA" id="ARBA00023157"/>
    </source>
</evidence>
<keyword evidence="5" id="KW-1185">Reference proteome</keyword>
<feature type="region of interest" description="Disordered" evidence="2">
    <location>
        <begin position="1"/>
        <end position="22"/>
    </location>
</feature>
<dbReference type="GO" id="GO:0004867">
    <property type="term" value="F:serine-type endopeptidase inhibitor activity"/>
    <property type="evidence" value="ECO:0007669"/>
    <property type="project" value="InterPro"/>
</dbReference>
<dbReference type="SUPFAM" id="SSF57362">
    <property type="entry name" value="BPTI-like"/>
    <property type="match status" value="1"/>
</dbReference>
<dbReference type="InterPro" id="IPR036880">
    <property type="entry name" value="Kunitz_BPTI_sf"/>
</dbReference>
<evidence type="ECO:0000256" key="2">
    <source>
        <dbReference type="SAM" id="MobiDB-lite"/>
    </source>
</evidence>
<dbReference type="GeneTree" id="ENSGT01030000234814"/>
<reference evidence="4" key="3">
    <citation type="submission" date="2025-09" db="UniProtKB">
        <authorList>
            <consortium name="Ensembl"/>
        </authorList>
    </citation>
    <scope>IDENTIFICATION</scope>
</reference>
<evidence type="ECO:0000313" key="5">
    <source>
        <dbReference type="Proteomes" id="UP000265120"/>
    </source>
</evidence>
<evidence type="ECO:0000259" key="3">
    <source>
        <dbReference type="PROSITE" id="PS50279"/>
    </source>
</evidence>
<dbReference type="SMART" id="SM00131">
    <property type="entry name" value="KU"/>
    <property type="match status" value="1"/>
</dbReference>
<dbReference type="PANTHER" id="PTHR10083">
    <property type="entry name" value="KUNITZ-TYPE PROTEASE INHIBITOR-RELATED"/>
    <property type="match status" value="1"/>
</dbReference>
<dbReference type="InterPro" id="IPR050098">
    <property type="entry name" value="TFPI/VKTCI-like"/>
</dbReference>
<dbReference type="Pfam" id="PF00014">
    <property type="entry name" value="Kunitz_BPTI"/>
    <property type="match status" value="1"/>
</dbReference>
<reference evidence="4 5" key="1">
    <citation type="journal article" date="2014" name="Nat. Genet.">
        <title>Whole-genome sequence of a flatfish provides insights into ZW sex chromosome evolution and adaptation to a benthic lifestyle.</title>
        <authorList>
            <person name="Chen S."/>
            <person name="Zhang G."/>
            <person name="Shao C."/>
            <person name="Huang Q."/>
            <person name="Liu G."/>
            <person name="Zhang P."/>
            <person name="Song W."/>
            <person name="An N."/>
            <person name="Chalopin D."/>
            <person name="Volff J.N."/>
            <person name="Hong Y."/>
            <person name="Li Q."/>
            <person name="Sha Z."/>
            <person name="Zhou H."/>
            <person name="Xie M."/>
            <person name="Yu Q."/>
            <person name="Liu Y."/>
            <person name="Xiang H."/>
            <person name="Wang N."/>
            <person name="Wu K."/>
            <person name="Yang C."/>
            <person name="Zhou Q."/>
            <person name="Liao X."/>
            <person name="Yang L."/>
            <person name="Hu Q."/>
            <person name="Zhang J."/>
            <person name="Meng L."/>
            <person name="Jin L."/>
            <person name="Tian Y."/>
            <person name="Lian J."/>
            <person name="Yang J."/>
            <person name="Miao G."/>
            <person name="Liu S."/>
            <person name="Liang Z."/>
            <person name="Yan F."/>
            <person name="Li Y."/>
            <person name="Sun B."/>
            <person name="Zhang H."/>
            <person name="Zhang J."/>
            <person name="Zhu Y."/>
            <person name="Du M."/>
            <person name="Zhao Y."/>
            <person name="Schartl M."/>
            <person name="Tang Q."/>
            <person name="Wang J."/>
        </authorList>
    </citation>
    <scope>NUCLEOTIDE SEQUENCE</scope>
</reference>
<evidence type="ECO:0000313" key="4">
    <source>
        <dbReference type="Ensembl" id="ENSCSEP00000012303.1"/>
    </source>
</evidence>
<accession>A0A3P8VAF0</accession>
<dbReference type="Gene3D" id="4.10.410.10">
    <property type="entry name" value="Pancreatic trypsin inhibitor Kunitz domain"/>
    <property type="match status" value="1"/>
</dbReference>